<keyword evidence="2" id="KW-0812">Transmembrane</keyword>
<feature type="transmembrane region" description="Helical" evidence="2">
    <location>
        <begin position="413"/>
        <end position="436"/>
    </location>
</feature>
<feature type="compositionally biased region" description="Basic and acidic residues" evidence="1">
    <location>
        <begin position="1"/>
        <end position="13"/>
    </location>
</feature>
<comment type="caution">
    <text evidence="4">The sequence shown here is derived from an EMBL/GenBank/DDBJ whole genome shotgun (WGS) entry which is preliminary data.</text>
</comment>
<organism evidence="4 5">
    <name type="scientific">Adiantum capillus-veneris</name>
    <name type="common">Maidenhair fern</name>
    <dbReference type="NCBI Taxonomy" id="13818"/>
    <lineage>
        <taxon>Eukaryota</taxon>
        <taxon>Viridiplantae</taxon>
        <taxon>Streptophyta</taxon>
        <taxon>Embryophyta</taxon>
        <taxon>Tracheophyta</taxon>
        <taxon>Polypodiopsida</taxon>
        <taxon>Polypodiidae</taxon>
        <taxon>Polypodiales</taxon>
        <taxon>Pteridineae</taxon>
        <taxon>Pteridaceae</taxon>
        <taxon>Vittarioideae</taxon>
        <taxon>Adiantum</taxon>
    </lineage>
</organism>
<dbReference type="PANTHER" id="PTHR31061:SF25">
    <property type="entry name" value="HEPARAN-ALPHA-GLUCOSAMINIDE N-ACETYLTRANSFERASE-LIKE PROTEIN (DUF1624)"/>
    <property type="match status" value="1"/>
</dbReference>
<keyword evidence="2" id="KW-1133">Transmembrane helix</keyword>
<feature type="transmembrane region" description="Helical" evidence="2">
    <location>
        <begin position="375"/>
        <end position="401"/>
    </location>
</feature>
<dbReference type="InterPro" id="IPR012429">
    <property type="entry name" value="HGSNAT_cat"/>
</dbReference>
<keyword evidence="2" id="KW-0472">Membrane</keyword>
<accession>A0A9D4VDR2</accession>
<keyword evidence="5" id="KW-1185">Reference proteome</keyword>
<protein>
    <recommendedName>
        <fullName evidence="3">Heparan-alpha-glucosaminide N-acetyltransferase catalytic domain-containing protein</fullName>
    </recommendedName>
</protein>
<dbReference type="Pfam" id="PF07786">
    <property type="entry name" value="HGSNAT_cat"/>
    <property type="match status" value="1"/>
</dbReference>
<evidence type="ECO:0000313" key="5">
    <source>
        <dbReference type="Proteomes" id="UP000886520"/>
    </source>
</evidence>
<evidence type="ECO:0000313" key="4">
    <source>
        <dbReference type="EMBL" id="KAI5084184.1"/>
    </source>
</evidence>
<feature type="transmembrane region" description="Helical" evidence="2">
    <location>
        <begin position="463"/>
        <end position="482"/>
    </location>
</feature>
<sequence length="491" mass="55387">MNAAKNDPEDGAKNEIASPHQDFPSSKQTSIFMDDAHNLDRQSKEPIIMPETPIPKAKRVETLDVFRGLTIAVMILVDDAGGEWPHMNHSPWNGCTLADFVMPFFLFIVGVAIALAFKRIQKTSAAVKKVIIRTIKLIFWGLVLQGGYSHAPDDLSYGVDMTKIRWCGILQRIALGYAVVALVEIAITRRRTLLVLPDTWGIFQLYKWHWVMAVSIIIIYCSCVYGLYVPDWQFKSAYTNETLTVKCGVKAHFGPPCNAVGYIDREVLGLNHMYGTPEWTRALPCDIRSPSSSDDFRPDAPTWCQAPFEPEGILGSISGILSAILGVHYGHVLIHYKGHTKRLLHWVLPALVLVLLGLILHYSHAIPLNKQLYSLSYVCLTGGSAGLVFSFFYVVIDIYGFSKPFLLLKWMGLNAMFVFVMAAEGIFPAFINGWYYKSPNNTLVYWIQKHIFVEPWHSIKAGTLLYVLFGEILFWGVVSGLLHRQKIYWKL</sequence>
<name>A0A9D4VDR2_ADICA</name>
<proteinExistence type="predicted"/>
<evidence type="ECO:0000259" key="3">
    <source>
        <dbReference type="Pfam" id="PF07786"/>
    </source>
</evidence>
<dbReference type="EMBL" id="JABFUD020000001">
    <property type="protein sequence ID" value="KAI5084184.1"/>
    <property type="molecule type" value="Genomic_DNA"/>
</dbReference>
<feature type="region of interest" description="Disordered" evidence="1">
    <location>
        <begin position="1"/>
        <end position="27"/>
    </location>
</feature>
<feature type="transmembrane region" description="Helical" evidence="2">
    <location>
        <begin position="313"/>
        <end position="336"/>
    </location>
</feature>
<reference evidence="4" key="1">
    <citation type="submission" date="2021-01" db="EMBL/GenBank/DDBJ databases">
        <title>Adiantum capillus-veneris genome.</title>
        <authorList>
            <person name="Fang Y."/>
            <person name="Liao Q."/>
        </authorList>
    </citation>
    <scope>NUCLEOTIDE SEQUENCE</scope>
    <source>
        <strain evidence="4">H3</strain>
        <tissue evidence="4">Leaf</tissue>
    </source>
</reference>
<feature type="transmembrane region" description="Helical" evidence="2">
    <location>
        <begin position="130"/>
        <end position="149"/>
    </location>
</feature>
<dbReference type="PANTHER" id="PTHR31061">
    <property type="entry name" value="LD22376P"/>
    <property type="match status" value="1"/>
</dbReference>
<gene>
    <name evidence="4" type="ORF">GOP47_0000353</name>
</gene>
<evidence type="ECO:0000256" key="1">
    <source>
        <dbReference type="SAM" id="MobiDB-lite"/>
    </source>
</evidence>
<dbReference type="AlphaFoldDB" id="A0A9D4VDR2"/>
<feature type="transmembrane region" description="Helical" evidence="2">
    <location>
        <begin position="169"/>
        <end position="187"/>
    </location>
</feature>
<evidence type="ECO:0000256" key="2">
    <source>
        <dbReference type="SAM" id="Phobius"/>
    </source>
</evidence>
<dbReference type="OrthoDB" id="2149840at2759"/>
<feature type="domain" description="Heparan-alpha-glucosaminide N-acetyltransferase catalytic" evidence="3">
    <location>
        <begin position="59"/>
        <end position="189"/>
    </location>
</feature>
<feature type="transmembrane region" description="Helical" evidence="2">
    <location>
        <begin position="100"/>
        <end position="118"/>
    </location>
</feature>
<feature type="transmembrane region" description="Helical" evidence="2">
    <location>
        <begin position="343"/>
        <end position="363"/>
    </location>
</feature>
<dbReference type="Proteomes" id="UP000886520">
    <property type="component" value="Chromosome 1"/>
</dbReference>
<feature type="transmembrane region" description="Helical" evidence="2">
    <location>
        <begin position="208"/>
        <end position="228"/>
    </location>
</feature>